<dbReference type="GO" id="GO:0030141">
    <property type="term" value="C:secretory granule"/>
    <property type="evidence" value="ECO:0007669"/>
    <property type="project" value="Ensembl"/>
</dbReference>
<keyword evidence="2" id="KW-0732">Signal</keyword>
<dbReference type="AlphaFoldDB" id="A0A8D0CAQ7"/>
<dbReference type="GO" id="GO:0008083">
    <property type="term" value="F:growth factor activity"/>
    <property type="evidence" value="ECO:0007669"/>
    <property type="project" value="Ensembl"/>
</dbReference>
<dbReference type="GO" id="GO:0008284">
    <property type="term" value="P:positive regulation of cell population proliferation"/>
    <property type="evidence" value="ECO:0007669"/>
    <property type="project" value="Ensembl"/>
</dbReference>
<organism evidence="4 5">
    <name type="scientific">Salvator merianae</name>
    <name type="common">Argentine black and white tegu</name>
    <name type="synonym">Tupinambis merianae</name>
    <dbReference type="NCBI Taxonomy" id="96440"/>
    <lineage>
        <taxon>Eukaryota</taxon>
        <taxon>Metazoa</taxon>
        <taxon>Chordata</taxon>
        <taxon>Craniata</taxon>
        <taxon>Vertebrata</taxon>
        <taxon>Euteleostomi</taxon>
        <taxon>Lepidosauria</taxon>
        <taxon>Squamata</taxon>
        <taxon>Bifurcata</taxon>
        <taxon>Unidentata</taxon>
        <taxon>Episquamata</taxon>
        <taxon>Laterata</taxon>
        <taxon>Teiioidea</taxon>
        <taxon>Teiidae</taxon>
        <taxon>Salvator</taxon>
    </lineage>
</organism>
<dbReference type="PROSITE" id="PS50869">
    <property type="entry name" value="BRICHOS"/>
    <property type="match status" value="1"/>
</dbReference>
<reference evidence="4" key="1">
    <citation type="submission" date="2025-08" db="UniProtKB">
        <authorList>
            <consortium name="Ensembl"/>
        </authorList>
    </citation>
    <scope>IDENTIFICATION</scope>
</reference>
<keyword evidence="1" id="KW-1015">Disulfide bond</keyword>
<evidence type="ECO:0000313" key="4">
    <source>
        <dbReference type="Ensembl" id="ENSSMRP00000019884.1"/>
    </source>
</evidence>
<sequence length="187" mass="20755">MQASLPDQILSTALLGVFLAPILADNSISEQNKGNVGGDSHQTVSIDRQSQTVNVDNNNGWHSWNTIFDYGKGYIATRHFASKKCIISKIDPHIMPDVTTLPQVIKEKQKNHAREPPSKQITYMVSHKRITNLAPYGKGIEAMCKGIPAYAAYEVRRPSFYYYSGSCFNAGILWIVGINYCGETVEA</sequence>
<dbReference type="GeneTree" id="ENSGT00930000150969"/>
<dbReference type="PANTHER" id="PTHR16483">
    <property type="entry name" value="GASTROKINE 1"/>
    <property type="match status" value="1"/>
</dbReference>
<evidence type="ECO:0000259" key="3">
    <source>
        <dbReference type="PROSITE" id="PS50869"/>
    </source>
</evidence>
<accession>A0A8D0CAQ7</accession>
<evidence type="ECO:0000256" key="2">
    <source>
        <dbReference type="SAM" id="SignalP"/>
    </source>
</evidence>
<dbReference type="Pfam" id="PF04089">
    <property type="entry name" value="BRICHOS"/>
    <property type="match status" value="1"/>
</dbReference>
<reference evidence="4" key="2">
    <citation type="submission" date="2025-09" db="UniProtKB">
        <authorList>
            <consortium name="Ensembl"/>
        </authorList>
    </citation>
    <scope>IDENTIFICATION</scope>
</reference>
<feature type="chain" id="PRO_5034268686" evidence="2">
    <location>
        <begin position="25"/>
        <end position="187"/>
    </location>
</feature>
<evidence type="ECO:0000313" key="5">
    <source>
        <dbReference type="Proteomes" id="UP000694421"/>
    </source>
</evidence>
<keyword evidence="5" id="KW-1185">Reference proteome</keyword>
<name>A0A8D0CAQ7_SALMN</name>
<dbReference type="Gene3D" id="3.30.390.150">
    <property type="match status" value="1"/>
</dbReference>
<dbReference type="Ensembl" id="ENSSMRT00000023319.1">
    <property type="protein sequence ID" value="ENSSMRP00000019884.1"/>
    <property type="gene ID" value="ENSSMRG00000015492.1"/>
</dbReference>
<dbReference type="InterPro" id="IPR051772">
    <property type="entry name" value="Gastrokine"/>
</dbReference>
<proteinExistence type="predicted"/>
<dbReference type="InterPro" id="IPR007084">
    <property type="entry name" value="BRICHOS_dom"/>
</dbReference>
<dbReference type="GO" id="GO:0005576">
    <property type="term" value="C:extracellular region"/>
    <property type="evidence" value="ECO:0007669"/>
    <property type="project" value="Ensembl"/>
</dbReference>
<dbReference type="OMA" id="GNQIFYN"/>
<feature type="domain" description="BRICHOS" evidence="3">
    <location>
        <begin position="58"/>
        <end position="152"/>
    </location>
</feature>
<feature type="signal peptide" evidence="2">
    <location>
        <begin position="1"/>
        <end position="24"/>
    </location>
</feature>
<dbReference type="Proteomes" id="UP000694421">
    <property type="component" value="Unplaced"/>
</dbReference>
<protein>
    <submittedName>
        <fullName evidence="4">Gastrokine 1</fullName>
    </submittedName>
</protein>
<dbReference type="SMART" id="SM01039">
    <property type="entry name" value="BRICHOS"/>
    <property type="match status" value="1"/>
</dbReference>
<evidence type="ECO:0000256" key="1">
    <source>
        <dbReference type="ARBA" id="ARBA00023157"/>
    </source>
</evidence>